<dbReference type="Gene3D" id="3.20.20.150">
    <property type="entry name" value="Divalent-metal-dependent TIM barrel enzymes"/>
    <property type="match status" value="1"/>
</dbReference>
<dbReference type="Pfam" id="PF01261">
    <property type="entry name" value="AP_endonuc_2"/>
    <property type="match status" value="1"/>
</dbReference>
<dbReference type="AlphaFoldDB" id="A0A379EVN2"/>
<organism evidence="2 3">
    <name type="scientific">Pasteurella canis</name>
    <dbReference type="NCBI Taxonomy" id="753"/>
    <lineage>
        <taxon>Bacteria</taxon>
        <taxon>Pseudomonadati</taxon>
        <taxon>Pseudomonadota</taxon>
        <taxon>Gammaproteobacteria</taxon>
        <taxon>Pasteurellales</taxon>
        <taxon>Pasteurellaceae</taxon>
        <taxon>Pasteurella</taxon>
    </lineage>
</organism>
<dbReference type="EMBL" id="UGTV01000015">
    <property type="protein sequence ID" value="SUC10420.1"/>
    <property type="molecule type" value="Genomic_DNA"/>
</dbReference>
<proteinExistence type="predicted"/>
<evidence type="ECO:0000313" key="3">
    <source>
        <dbReference type="Proteomes" id="UP000254704"/>
    </source>
</evidence>
<dbReference type="Proteomes" id="UP000254704">
    <property type="component" value="Unassembled WGS sequence"/>
</dbReference>
<dbReference type="SUPFAM" id="SSF51658">
    <property type="entry name" value="Xylose isomerase-like"/>
    <property type="match status" value="1"/>
</dbReference>
<evidence type="ECO:0000313" key="2">
    <source>
        <dbReference type="EMBL" id="SUC10420.1"/>
    </source>
</evidence>
<dbReference type="InterPro" id="IPR036237">
    <property type="entry name" value="Xyl_isomerase-like_sf"/>
</dbReference>
<reference evidence="2 3" key="1">
    <citation type="submission" date="2018-06" db="EMBL/GenBank/DDBJ databases">
        <authorList>
            <consortium name="Pathogen Informatics"/>
            <person name="Doyle S."/>
        </authorList>
    </citation>
    <scope>NUCLEOTIDE SEQUENCE [LARGE SCALE GENOMIC DNA]</scope>
    <source>
        <strain evidence="2 3">NCTC11621</strain>
    </source>
</reference>
<keyword evidence="2" id="KW-0413">Isomerase</keyword>
<accession>A0A379EVN2</accession>
<feature type="domain" description="Xylose isomerase-like TIM barrel" evidence="1">
    <location>
        <begin position="26"/>
        <end position="242"/>
    </location>
</feature>
<evidence type="ECO:0000259" key="1">
    <source>
        <dbReference type="Pfam" id="PF01261"/>
    </source>
</evidence>
<dbReference type="InterPro" id="IPR013022">
    <property type="entry name" value="Xyl_isomerase-like_TIM-brl"/>
</dbReference>
<dbReference type="GO" id="GO:0016853">
    <property type="term" value="F:isomerase activity"/>
    <property type="evidence" value="ECO:0007669"/>
    <property type="project" value="UniProtKB-KW"/>
</dbReference>
<dbReference type="RefSeq" id="WP_115323110.1">
    <property type="nucleotide sequence ID" value="NZ_UGTV01000015.1"/>
</dbReference>
<dbReference type="PANTHER" id="PTHR12110:SF41">
    <property type="entry name" value="INOSOSE DEHYDRATASE"/>
    <property type="match status" value="1"/>
</dbReference>
<dbReference type="PANTHER" id="PTHR12110">
    <property type="entry name" value="HYDROXYPYRUVATE ISOMERASE"/>
    <property type="match status" value="1"/>
</dbReference>
<protein>
    <submittedName>
        <fullName evidence="2">Xylose isomerase-like TIM barrel protein</fullName>
    </submittedName>
</protein>
<sequence length="284" mass="32399">MNNKIKLAVNTSIYDGYDLDVAFSSIKKCGFDFFELAYNQGYVSNLNDSLFTIENANYINSLKEKYKLDTLALGCTMDLSTEGLYSIFLPRLRFANLIGVKYINVCTTKLMNKEKLIENLISLKPLLDEFDCILCLENAGDYNFNAFTTLDDGIALLNILGFERYALNFDPGNMATYQPDLDILSQAIKSIDYCRYFHIKDVACKDDKFNFVTIGEGSINYLPIINEIMKENIPCSLEIPLRIYRELDSTPVKKEERVSLDLIENVLVKSREYIDNAIKGTDLK</sequence>
<name>A0A379EVN2_9PAST</name>
<dbReference type="InterPro" id="IPR050312">
    <property type="entry name" value="IolE/XylAMocC-like"/>
</dbReference>
<gene>
    <name evidence="2" type="ORF">NCTC11621_01474</name>
</gene>